<dbReference type="EMBL" id="MU276587">
    <property type="protein sequence ID" value="KAI0038127.1"/>
    <property type="molecule type" value="Genomic_DNA"/>
</dbReference>
<protein>
    <submittedName>
        <fullName evidence="1">Uncharacterized protein</fullName>
    </submittedName>
</protein>
<organism evidence="1 2">
    <name type="scientific">Auriscalpium vulgare</name>
    <dbReference type="NCBI Taxonomy" id="40419"/>
    <lineage>
        <taxon>Eukaryota</taxon>
        <taxon>Fungi</taxon>
        <taxon>Dikarya</taxon>
        <taxon>Basidiomycota</taxon>
        <taxon>Agaricomycotina</taxon>
        <taxon>Agaricomycetes</taxon>
        <taxon>Russulales</taxon>
        <taxon>Auriscalpiaceae</taxon>
        <taxon>Auriscalpium</taxon>
    </lineage>
</organism>
<gene>
    <name evidence="1" type="ORF">FA95DRAFT_1613620</name>
</gene>
<evidence type="ECO:0000313" key="2">
    <source>
        <dbReference type="Proteomes" id="UP000814033"/>
    </source>
</evidence>
<reference evidence="1" key="1">
    <citation type="submission" date="2021-02" db="EMBL/GenBank/DDBJ databases">
        <authorList>
            <consortium name="DOE Joint Genome Institute"/>
            <person name="Ahrendt S."/>
            <person name="Looney B.P."/>
            <person name="Miyauchi S."/>
            <person name="Morin E."/>
            <person name="Drula E."/>
            <person name="Courty P.E."/>
            <person name="Chicoki N."/>
            <person name="Fauchery L."/>
            <person name="Kohler A."/>
            <person name="Kuo A."/>
            <person name="Labutti K."/>
            <person name="Pangilinan J."/>
            <person name="Lipzen A."/>
            <person name="Riley R."/>
            <person name="Andreopoulos W."/>
            <person name="He G."/>
            <person name="Johnson J."/>
            <person name="Barry K.W."/>
            <person name="Grigoriev I.V."/>
            <person name="Nagy L."/>
            <person name="Hibbett D."/>
            <person name="Henrissat B."/>
            <person name="Matheny P.B."/>
            <person name="Labbe J."/>
            <person name="Martin F."/>
        </authorList>
    </citation>
    <scope>NUCLEOTIDE SEQUENCE</scope>
    <source>
        <strain evidence="1">FP105234-sp</strain>
    </source>
</reference>
<name>A0ACB8R2N9_9AGAM</name>
<proteinExistence type="predicted"/>
<accession>A0ACB8R2N9</accession>
<sequence length="348" mass="38435">MIQTCTPQSHSPCPHSNDAVQNATYYLSNTAPSFFGSSFNPGEAPGHCLDCNPPPVQVEEFVYLPVSPPVPLLTGYRQYSDYRCCRHNFSDLHALVDHVEGHHLDRYTRPPLAPPPCQQQPRSGYFDPDDMETEASSFFSSPPPILAKPFRCPTFGCTKTYKQAHGLRYHTKYGSCKFPPPRKLKAVASMLAEKGTGNDGGEVTGSDGGEGMGNMMEGKMSKGGLGEYQWMYQNMDGIYYEYQHEHGGQGLQLLASGQHELLEHTRSLAKISHAATPQQPHSSHTAHHAIPQQQQQQQQHSMPARVQVQHGAAVAGVHGEYTVQQQQQFYVGRHDQQGGAYGYQVPVG</sequence>
<dbReference type="Proteomes" id="UP000814033">
    <property type="component" value="Unassembled WGS sequence"/>
</dbReference>
<comment type="caution">
    <text evidence="1">The sequence shown here is derived from an EMBL/GenBank/DDBJ whole genome shotgun (WGS) entry which is preliminary data.</text>
</comment>
<reference evidence="1" key="2">
    <citation type="journal article" date="2022" name="New Phytol.">
        <title>Evolutionary transition to the ectomycorrhizal habit in the genomes of a hyperdiverse lineage of mushroom-forming fungi.</title>
        <authorList>
            <person name="Looney B."/>
            <person name="Miyauchi S."/>
            <person name="Morin E."/>
            <person name="Drula E."/>
            <person name="Courty P.E."/>
            <person name="Kohler A."/>
            <person name="Kuo A."/>
            <person name="LaButti K."/>
            <person name="Pangilinan J."/>
            <person name="Lipzen A."/>
            <person name="Riley R."/>
            <person name="Andreopoulos W."/>
            <person name="He G."/>
            <person name="Johnson J."/>
            <person name="Nolan M."/>
            <person name="Tritt A."/>
            <person name="Barry K.W."/>
            <person name="Grigoriev I.V."/>
            <person name="Nagy L.G."/>
            <person name="Hibbett D."/>
            <person name="Henrissat B."/>
            <person name="Matheny P.B."/>
            <person name="Labbe J."/>
            <person name="Martin F.M."/>
        </authorList>
    </citation>
    <scope>NUCLEOTIDE SEQUENCE</scope>
    <source>
        <strain evidence="1">FP105234-sp</strain>
    </source>
</reference>
<evidence type="ECO:0000313" key="1">
    <source>
        <dbReference type="EMBL" id="KAI0038127.1"/>
    </source>
</evidence>
<keyword evidence="2" id="KW-1185">Reference proteome</keyword>